<feature type="transmembrane region" description="Helical" evidence="1">
    <location>
        <begin position="289"/>
        <end position="312"/>
    </location>
</feature>
<reference evidence="2 3" key="1">
    <citation type="submission" date="2022-07" db="EMBL/GenBank/DDBJ databases">
        <title>Novel species in genus cellulomonas.</title>
        <authorList>
            <person name="Ye L."/>
        </authorList>
    </citation>
    <scope>NUCLEOTIDE SEQUENCE [LARGE SCALE GENOMIC DNA]</scope>
    <source>
        <strain evidence="3">zg-B89</strain>
    </source>
</reference>
<organism evidence="2 3">
    <name type="scientific">Cellulomonas xiejunii</name>
    <dbReference type="NCBI Taxonomy" id="2968083"/>
    <lineage>
        <taxon>Bacteria</taxon>
        <taxon>Bacillati</taxon>
        <taxon>Actinomycetota</taxon>
        <taxon>Actinomycetes</taxon>
        <taxon>Micrococcales</taxon>
        <taxon>Cellulomonadaceae</taxon>
        <taxon>Cellulomonas</taxon>
    </lineage>
</organism>
<sequence>MTGRMRVGSVWSEAVRNIASRTTRTTLLALVLTLGAGGLAWADVHSYVGVVRDAETYRSSGSAVRTVTTEGSEVNGRRCDALAGTAGVVAAGALRPGVALDLLALPGTDLRTWEVTPGVVDLLAAAGASPVAGSAGPGVWLSDDLALALGARPDDELATSGGTVRVAGIYTWPDDGRARDLGYAVLSPVAAAGAFDRCWAQVWPVDEGVAGLLHTALEPAGVAASRTSPLNASLGSSLDGPQLLAARPTRLAPLAAAMLGAALGLLAVRARRLEIASAMHARVPRAHLTWQHVLEAAAWVGGGTALSAALVAHAAIDGNPDPALAAWITGMRTVLAGGAAAILGILAGVVATRESHLFRYFKER</sequence>
<keyword evidence="1" id="KW-0472">Membrane</keyword>
<keyword evidence="1" id="KW-0812">Transmembrane</keyword>
<proteinExistence type="predicted"/>
<evidence type="ECO:0000313" key="2">
    <source>
        <dbReference type="EMBL" id="UUI71946.1"/>
    </source>
</evidence>
<dbReference type="RefSeq" id="WP_227576979.1">
    <property type="nucleotide sequence ID" value="NZ_CP101987.1"/>
</dbReference>
<evidence type="ECO:0000256" key="1">
    <source>
        <dbReference type="SAM" id="Phobius"/>
    </source>
</evidence>
<dbReference type="EMBL" id="CP101987">
    <property type="protein sequence ID" value="UUI71946.1"/>
    <property type="molecule type" value="Genomic_DNA"/>
</dbReference>
<feature type="transmembrane region" description="Helical" evidence="1">
    <location>
        <begin position="324"/>
        <end position="352"/>
    </location>
</feature>
<evidence type="ECO:0000313" key="3">
    <source>
        <dbReference type="Proteomes" id="UP001316384"/>
    </source>
</evidence>
<protein>
    <recommendedName>
        <fullName evidence="4">MacB-like periplasmic core domain-containing protein</fullName>
    </recommendedName>
</protein>
<accession>A0ABY5KS05</accession>
<dbReference type="Proteomes" id="UP001316384">
    <property type="component" value="Chromosome"/>
</dbReference>
<name>A0ABY5KS05_9CELL</name>
<gene>
    <name evidence="2" type="ORF">NP048_00255</name>
</gene>
<evidence type="ECO:0008006" key="4">
    <source>
        <dbReference type="Google" id="ProtNLM"/>
    </source>
</evidence>
<keyword evidence="1" id="KW-1133">Transmembrane helix</keyword>
<feature type="transmembrane region" description="Helical" evidence="1">
    <location>
        <begin position="251"/>
        <end position="268"/>
    </location>
</feature>
<keyword evidence="3" id="KW-1185">Reference proteome</keyword>